<gene>
    <name evidence="10" type="ORF">FGK63_04680</name>
</gene>
<evidence type="ECO:0000313" key="11">
    <source>
        <dbReference type="Proteomes" id="UP001193035"/>
    </source>
</evidence>
<feature type="transmembrane region" description="Helical" evidence="9">
    <location>
        <begin position="12"/>
        <end position="35"/>
    </location>
</feature>
<feature type="transmembrane region" description="Helical" evidence="9">
    <location>
        <begin position="147"/>
        <end position="167"/>
    </location>
</feature>
<proteinExistence type="inferred from homology"/>
<dbReference type="PANTHER" id="PTHR11795:SF445">
    <property type="entry name" value="AMINO ACID ABC TRANSPORTER PERMEASE PROTEIN"/>
    <property type="match status" value="1"/>
</dbReference>
<evidence type="ECO:0000256" key="2">
    <source>
        <dbReference type="ARBA" id="ARBA00022448"/>
    </source>
</evidence>
<feature type="transmembrane region" description="Helical" evidence="9">
    <location>
        <begin position="279"/>
        <end position="300"/>
    </location>
</feature>
<feature type="transmembrane region" description="Helical" evidence="9">
    <location>
        <begin position="69"/>
        <end position="91"/>
    </location>
</feature>
<evidence type="ECO:0000256" key="5">
    <source>
        <dbReference type="ARBA" id="ARBA00022970"/>
    </source>
</evidence>
<evidence type="ECO:0000256" key="7">
    <source>
        <dbReference type="ARBA" id="ARBA00023136"/>
    </source>
</evidence>
<reference evidence="10 11" key="1">
    <citation type="submission" date="2019-05" db="EMBL/GenBank/DDBJ databases">
        <title>Ruegeria sp. nov., isolated from tidal flat.</title>
        <authorList>
            <person name="Kim W."/>
        </authorList>
    </citation>
    <scope>NUCLEOTIDE SEQUENCE [LARGE SCALE GENOMIC DNA]</scope>
    <source>
        <strain evidence="10 11">CAU 1488</strain>
    </source>
</reference>
<comment type="similarity">
    <text evidence="8">Belongs to the binding-protein-dependent transport system permease family. LivHM subfamily.</text>
</comment>
<dbReference type="Proteomes" id="UP001193035">
    <property type="component" value="Unassembled WGS sequence"/>
</dbReference>
<feature type="transmembrane region" description="Helical" evidence="9">
    <location>
        <begin position="42"/>
        <end position="63"/>
    </location>
</feature>
<keyword evidence="5" id="KW-0029">Amino-acid transport</keyword>
<evidence type="ECO:0000256" key="9">
    <source>
        <dbReference type="SAM" id="Phobius"/>
    </source>
</evidence>
<evidence type="ECO:0000256" key="4">
    <source>
        <dbReference type="ARBA" id="ARBA00022692"/>
    </source>
</evidence>
<keyword evidence="6 9" id="KW-1133">Transmembrane helix</keyword>
<dbReference type="PANTHER" id="PTHR11795">
    <property type="entry name" value="BRANCHED-CHAIN AMINO ACID TRANSPORT SYSTEM PERMEASE PROTEIN LIVH"/>
    <property type="match status" value="1"/>
</dbReference>
<dbReference type="EMBL" id="VCPD01000002">
    <property type="protein sequence ID" value="TMV08437.1"/>
    <property type="molecule type" value="Genomic_DNA"/>
</dbReference>
<evidence type="ECO:0000256" key="6">
    <source>
        <dbReference type="ARBA" id="ARBA00022989"/>
    </source>
</evidence>
<protein>
    <submittedName>
        <fullName evidence="10">Branched-chain amino acid ABC transporter permease</fullName>
    </submittedName>
</protein>
<evidence type="ECO:0000313" key="10">
    <source>
        <dbReference type="EMBL" id="TMV08437.1"/>
    </source>
</evidence>
<evidence type="ECO:0000256" key="1">
    <source>
        <dbReference type="ARBA" id="ARBA00004651"/>
    </source>
</evidence>
<evidence type="ECO:0000256" key="3">
    <source>
        <dbReference type="ARBA" id="ARBA00022475"/>
    </source>
</evidence>
<comment type="subcellular location">
    <subcellularLocation>
        <location evidence="1">Cell membrane</location>
        <topology evidence="1">Multi-pass membrane protein</topology>
    </subcellularLocation>
</comment>
<keyword evidence="2" id="KW-0813">Transport</keyword>
<feature type="transmembrane region" description="Helical" evidence="9">
    <location>
        <begin position="226"/>
        <end position="243"/>
    </location>
</feature>
<sequence>MTNFAQLFFDAASLGGLYAMAALGIALIFGVMNLVNFAHGEYIAFCVFALIVPSTDAVAVMLLGRAPALILVPLILALGAAIAIASEHAVFRHLRRADPVAMMISSFALGFVIRNALLAAYGGRPKAISLWPDLNTPVRIAGAEVPLLQLIVILTTLLVVAGLAALLKKTRLGLEMRAAAENFTMARLLGVKANVVITGAFALSGALAAAVALIMATQTGVADVRMGGQVMLVAFIATVIGGLGSLPGAVAAGFLIGAASVLLQAFLPLDARPFRDAFLYTLVIVCLLVRPQGLFVAASAKPRV</sequence>
<feature type="transmembrane region" description="Helical" evidence="9">
    <location>
        <begin position="188"/>
        <end position="214"/>
    </location>
</feature>
<keyword evidence="4 9" id="KW-0812">Transmembrane</keyword>
<dbReference type="RefSeq" id="WP_138840468.1">
    <property type="nucleotide sequence ID" value="NZ_VCPD01000002.1"/>
</dbReference>
<dbReference type="InterPro" id="IPR001851">
    <property type="entry name" value="ABC_transp_permease"/>
</dbReference>
<evidence type="ECO:0000256" key="8">
    <source>
        <dbReference type="ARBA" id="ARBA00037998"/>
    </source>
</evidence>
<keyword evidence="11" id="KW-1185">Reference proteome</keyword>
<dbReference type="CDD" id="cd06582">
    <property type="entry name" value="TM_PBP1_LivH_like"/>
    <property type="match status" value="1"/>
</dbReference>
<feature type="transmembrane region" description="Helical" evidence="9">
    <location>
        <begin position="100"/>
        <end position="121"/>
    </location>
</feature>
<keyword evidence="3" id="KW-1003">Cell membrane</keyword>
<dbReference type="InterPro" id="IPR052157">
    <property type="entry name" value="BCAA_transport_permease"/>
</dbReference>
<feature type="transmembrane region" description="Helical" evidence="9">
    <location>
        <begin position="250"/>
        <end position="267"/>
    </location>
</feature>
<organism evidence="10 11">
    <name type="scientific">Ruegeria sediminis</name>
    <dbReference type="NCBI Taxonomy" id="2583820"/>
    <lineage>
        <taxon>Bacteria</taxon>
        <taxon>Pseudomonadati</taxon>
        <taxon>Pseudomonadota</taxon>
        <taxon>Alphaproteobacteria</taxon>
        <taxon>Rhodobacterales</taxon>
        <taxon>Roseobacteraceae</taxon>
        <taxon>Ruegeria</taxon>
    </lineage>
</organism>
<keyword evidence="7 9" id="KW-0472">Membrane</keyword>
<dbReference type="Pfam" id="PF02653">
    <property type="entry name" value="BPD_transp_2"/>
    <property type="match status" value="1"/>
</dbReference>
<name>A0ABY2WZP7_9RHOB</name>
<comment type="caution">
    <text evidence="10">The sequence shown here is derived from an EMBL/GenBank/DDBJ whole genome shotgun (WGS) entry which is preliminary data.</text>
</comment>
<accession>A0ABY2WZP7</accession>